<dbReference type="InterPro" id="IPR043129">
    <property type="entry name" value="ATPase_NBD"/>
</dbReference>
<evidence type="ECO:0000313" key="2">
    <source>
        <dbReference type="Proteomes" id="UP000178249"/>
    </source>
</evidence>
<organism evidence="1 2">
    <name type="scientific">Candidatus Kaiserbacteria bacterium RIFCSPHIGHO2_01_FULL_48_10</name>
    <dbReference type="NCBI Taxonomy" id="1798476"/>
    <lineage>
        <taxon>Bacteria</taxon>
        <taxon>Candidatus Kaiseribacteriota</taxon>
    </lineage>
</organism>
<gene>
    <name evidence="1" type="ORF">A2841_01015</name>
</gene>
<dbReference type="Proteomes" id="UP000178249">
    <property type="component" value="Unassembled WGS sequence"/>
</dbReference>
<proteinExistence type="predicted"/>
<dbReference type="PANTHER" id="PTHR32432:SF3">
    <property type="entry name" value="ETHANOLAMINE UTILIZATION PROTEIN EUTJ"/>
    <property type="match status" value="1"/>
</dbReference>
<dbReference type="PANTHER" id="PTHR32432">
    <property type="entry name" value="CELL DIVISION PROTEIN FTSA-RELATED"/>
    <property type="match status" value="1"/>
</dbReference>
<dbReference type="EMBL" id="MFKP01000011">
    <property type="protein sequence ID" value="OGG44350.1"/>
    <property type="molecule type" value="Genomic_DNA"/>
</dbReference>
<dbReference type="InterPro" id="IPR050696">
    <property type="entry name" value="FtsA/MreB"/>
</dbReference>
<dbReference type="Gene3D" id="3.30.1490.300">
    <property type="match status" value="1"/>
</dbReference>
<dbReference type="AlphaFoldDB" id="A0A1F6C5B5"/>
<dbReference type="SUPFAM" id="SSF53067">
    <property type="entry name" value="Actin-like ATPase domain"/>
    <property type="match status" value="2"/>
</dbReference>
<dbReference type="InterPro" id="IPR005883">
    <property type="entry name" value="PilM"/>
</dbReference>
<dbReference type="Pfam" id="PF11104">
    <property type="entry name" value="PilM_2"/>
    <property type="match status" value="1"/>
</dbReference>
<comment type="caution">
    <text evidence="1">The sequence shown here is derived from an EMBL/GenBank/DDBJ whole genome shotgun (WGS) entry which is preliminary data.</text>
</comment>
<evidence type="ECO:0000313" key="1">
    <source>
        <dbReference type="EMBL" id="OGG44350.1"/>
    </source>
</evidence>
<accession>A0A1F6C5B5</accession>
<dbReference type="NCBIfam" id="TIGR01175">
    <property type="entry name" value="pilM"/>
    <property type="match status" value="1"/>
</dbReference>
<sequence length="362" mass="39392">MGMQNALLSVFPPPAYVATPSAGVDISGGSIKWAIFSGYGSHTKLGTYGEMPLPQGVVTSGDIEQEDTVVEIIRTLRMKHRIRHVNACLPEKKAYLYRVLVPTGTTNLRAGVEFDFETHVPLPPAETIFDFEPIQRTDAGTVVAVTAYAKRIVNTYNAVFERAGVMLHSLEVESQALARTALGPTDRDKVVMMIDFGKHTTRIAVAEYGVVAFTATLDVGGDALTAAVMKHFNVSEPEAEQIKNEKGFLMGAENKSLVEALVITVSVVKDEIVKHFSFWNNPTADELPRKPIEKIVVCGGNANLKAFPEYLEGALGVPVAVADVWVNAFSLDEYIPSMQFSDSLEYATAIGLALKGRTKSIW</sequence>
<dbReference type="Gene3D" id="3.30.420.40">
    <property type="match status" value="2"/>
</dbReference>
<reference evidence="1 2" key="1">
    <citation type="journal article" date="2016" name="Nat. Commun.">
        <title>Thousands of microbial genomes shed light on interconnected biogeochemical processes in an aquifer system.</title>
        <authorList>
            <person name="Anantharaman K."/>
            <person name="Brown C.T."/>
            <person name="Hug L.A."/>
            <person name="Sharon I."/>
            <person name="Castelle C.J."/>
            <person name="Probst A.J."/>
            <person name="Thomas B.C."/>
            <person name="Singh A."/>
            <person name="Wilkins M.J."/>
            <person name="Karaoz U."/>
            <person name="Brodie E.L."/>
            <person name="Williams K.H."/>
            <person name="Hubbard S.S."/>
            <person name="Banfield J.F."/>
        </authorList>
    </citation>
    <scope>NUCLEOTIDE SEQUENCE [LARGE SCALE GENOMIC DNA]</scope>
</reference>
<dbReference type="PIRSF" id="PIRSF019169">
    <property type="entry name" value="PilM"/>
    <property type="match status" value="1"/>
</dbReference>
<name>A0A1F6C5B5_9BACT</name>
<dbReference type="CDD" id="cd24049">
    <property type="entry name" value="ASKHA_NBD_PilM"/>
    <property type="match status" value="1"/>
</dbReference>
<evidence type="ECO:0008006" key="3">
    <source>
        <dbReference type="Google" id="ProtNLM"/>
    </source>
</evidence>
<protein>
    <recommendedName>
        <fullName evidence="3">SHS2 domain-containing protein</fullName>
    </recommendedName>
</protein>